<dbReference type="OrthoDB" id="4692165at2759"/>
<sequence>MITYFLRKKNAGSEGVLIREKSIPDELASTRKNQQRYPRLFKLACDVKASCLKGGPKSNERFLPNDKLEQLVTRECVLLCFQETTIEQENYEDLATWVLESGKRLFLILVLLTRDSEEQLSRLGELKNDGINDDVLPLGFSEIEPYYGYSLAAETDRARKFHSFQDWDDNNLILFKIYQWLFLAPVFGANSKFRHQLRSEQPLPLLNQVKQSASSNGLGEIFRAEIHPAHIDSECLSALEVNNSGVQGLPVCIKKVQPSDNLHLFFDIDTGNFKARHPVISPCRIKPIASHKKNGEDFVIFLWIDDRNLHI</sequence>
<dbReference type="AlphaFoldDB" id="A0A553HMW8"/>
<gene>
    <name evidence="1" type="ORF">FHL15_009737</name>
</gene>
<dbReference type="Proteomes" id="UP000319160">
    <property type="component" value="Unassembled WGS sequence"/>
</dbReference>
<organism evidence="1 2">
    <name type="scientific">Xylaria flabelliformis</name>
    <dbReference type="NCBI Taxonomy" id="2512241"/>
    <lineage>
        <taxon>Eukaryota</taxon>
        <taxon>Fungi</taxon>
        <taxon>Dikarya</taxon>
        <taxon>Ascomycota</taxon>
        <taxon>Pezizomycotina</taxon>
        <taxon>Sordariomycetes</taxon>
        <taxon>Xylariomycetidae</taxon>
        <taxon>Xylariales</taxon>
        <taxon>Xylariaceae</taxon>
        <taxon>Xylaria</taxon>
    </lineage>
</organism>
<evidence type="ECO:0000313" key="1">
    <source>
        <dbReference type="EMBL" id="TRX89300.1"/>
    </source>
</evidence>
<protein>
    <submittedName>
        <fullName evidence="1">Uncharacterized protein</fullName>
    </submittedName>
</protein>
<proteinExistence type="predicted"/>
<keyword evidence="2" id="KW-1185">Reference proteome</keyword>
<reference evidence="2" key="1">
    <citation type="submission" date="2019-06" db="EMBL/GenBank/DDBJ databases">
        <title>Draft genome sequence of the griseofulvin-producing fungus Xylaria cubensis strain G536.</title>
        <authorList>
            <person name="Mead M.E."/>
            <person name="Raja H.A."/>
            <person name="Steenwyk J.L."/>
            <person name="Knowles S.L."/>
            <person name="Oberlies N.H."/>
            <person name="Rokas A."/>
        </authorList>
    </citation>
    <scope>NUCLEOTIDE SEQUENCE [LARGE SCALE GENOMIC DNA]</scope>
    <source>
        <strain evidence="2">G536</strain>
    </source>
</reference>
<evidence type="ECO:0000313" key="2">
    <source>
        <dbReference type="Proteomes" id="UP000319160"/>
    </source>
</evidence>
<comment type="caution">
    <text evidence="1">The sequence shown here is derived from an EMBL/GenBank/DDBJ whole genome shotgun (WGS) entry which is preliminary data.</text>
</comment>
<name>A0A553HMW8_9PEZI</name>
<accession>A0A553HMW8</accession>
<dbReference type="EMBL" id="VFLP01000069">
    <property type="protein sequence ID" value="TRX89300.1"/>
    <property type="molecule type" value="Genomic_DNA"/>
</dbReference>